<name>S8F6K3_FOMSC</name>
<dbReference type="AlphaFoldDB" id="S8F6K3"/>
<dbReference type="InterPro" id="IPR019775">
    <property type="entry name" value="WD40_repeat_CS"/>
</dbReference>
<organism evidence="8 9">
    <name type="scientific">Fomitopsis schrenkii</name>
    <name type="common">Brown rot fungus</name>
    <dbReference type="NCBI Taxonomy" id="2126942"/>
    <lineage>
        <taxon>Eukaryota</taxon>
        <taxon>Fungi</taxon>
        <taxon>Dikarya</taxon>
        <taxon>Basidiomycota</taxon>
        <taxon>Agaricomycotina</taxon>
        <taxon>Agaricomycetes</taxon>
        <taxon>Polyporales</taxon>
        <taxon>Fomitopsis</taxon>
    </lineage>
</organism>
<comment type="similarity">
    <text evidence="1 5">Belongs to the WD repeat IPI3/WDR18 family.</text>
</comment>
<gene>
    <name evidence="8" type="ORF">FOMPIDRAFT_148872</name>
</gene>
<dbReference type="InParanoid" id="S8F6K3"/>
<dbReference type="GO" id="GO:0006261">
    <property type="term" value="P:DNA-templated DNA replication"/>
    <property type="evidence" value="ECO:0007669"/>
    <property type="project" value="TreeGrafter"/>
</dbReference>
<evidence type="ECO:0000256" key="4">
    <source>
        <dbReference type="PROSITE-ProRule" id="PRU00221"/>
    </source>
</evidence>
<dbReference type="PANTHER" id="PTHR18763:SF0">
    <property type="entry name" value="WD REPEAT-CONTAINING PROTEIN 18"/>
    <property type="match status" value="1"/>
</dbReference>
<evidence type="ECO:0000256" key="2">
    <source>
        <dbReference type="ARBA" id="ARBA00022574"/>
    </source>
</evidence>
<dbReference type="InterPro" id="IPR001680">
    <property type="entry name" value="WD40_rpt"/>
</dbReference>
<evidence type="ECO:0000256" key="5">
    <source>
        <dbReference type="RuleBase" id="RU369067"/>
    </source>
</evidence>
<evidence type="ECO:0000313" key="9">
    <source>
        <dbReference type="Proteomes" id="UP000015241"/>
    </source>
</evidence>
<keyword evidence="5" id="KW-0698">rRNA processing</keyword>
<protein>
    <recommendedName>
        <fullName evidence="5">Pre-rRNA-processing protein IPI3</fullName>
    </recommendedName>
</protein>
<keyword evidence="2 4" id="KW-0853">WD repeat</keyword>
<evidence type="ECO:0000256" key="7">
    <source>
        <dbReference type="SAM" id="MobiDB-lite"/>
    </source>
</evidence>
<comment type="function">
    <text evidence="5">Component of the RIX1 complex required for processing of ITS2 sequences from 35S pre-rRNA.</text>
</comment>
<feature type="repeat" description="WD" evidence="4">
    <location>
        <begin position="125"/>
        <end position="159"/>
    </location>
</feature>
<evidence type="ECO:0000313" key="8">
    <source>
        <dbReference type="EMBL" id="EPS94549.1"/>
    </source>
</evidence>
<dbReference type="Pfam" id="PF00400">
    <property type="entry name" value="WD40"/>
    <property type="match status" value="3"/>
</dbReference>
<dbReference type="InterPro" id="IPR015943">
    <property type="entry name" value="WD40/YVTN_repeat-like_dom_sf"/>
</dbReference>
<dbReference type="EMBL" id="KE504229">
    <property type="protein sequence ID" value="EPS94549.1"/>
    <property type="molecule type" value="Genomic_DNA"/>
</dbReference>
<feature type="region of interest" description="Disordered" evidence="7">
    <location>
        <begin position="480"/>
        <end position="508"/>
    </location>
</feature>
<dbReference type="PROSITE" id="PS00678">
    <property type="entry name" value="WD_REPEATS_1"/>
    <property type="match status" value="1"/>
</dbReference>
<dbReference type="Gene3D" id="2.130.10.10">
    <property type="entry name" value="YVTN repeat-like/Quinoprotein amine dehydrogenase"/>
    <property type="match status" value="3"/>
</dbReference>
<proteinExistence type="inferred from homology"/>
<keyword evidence="6" id="KW-0175">Coiled coil</keyword>
<dbReference type="SMART" id="SM00320">
    <property type="entry name" value="WD40"/>
    <property type="match status" value="5"/>
</dbReference>
<accession>S8F6K3</accession>
<feature type="coiled-coil region" evidence="6">
    <location>
        <begin position="437"/>
        <end position="464"/>
    </location>
</feature>
<dbReference type="InterPro" id="IPR036322">
    <property type="entry name" value="WD40_repeat_dom_sf"/>
</dbReference>
<keyword evidence="5" id="KW-0539">Nucleus</keyword>
<dbReference type="InterPro" id="IPR045227">
    <property type="entry name" value="WDR18/Ipi3/RID3"/>
</dbReference>
<dbReference type="FunCoup" id="S8F6K3">
    <property type="interactions" value="324"/>
</dbReference>
<evidence type="ECO:0000256" key="3">
    <source>
        <dbReference type="ARBA" id="ARBA00022737"/>
    </source>
</evidence>
<dbReference type="HOGENOM" id="CLU_029749_4_0_1"/>
<dbReference type="PANTHER" id="PTHR18763">
    <property type="entry name" value="WD-REPEAT PROTEIN 18"/>
    <property type="match status" value="1"/>
</dbReference>
<sequence length="508" mass="54665">MHLHECILCATGSSSSSPGPGTISLHDIQTGTSLASFKQTSAASHCTAVVHTRDGMGGFMLAAQPDKSIMNVYNFQKDQLALKIVLPEKLSAIAVDQRGEWCAAGTLQGRIFLWEVASGIMYNAWDAHYRQVNVLRFTQDGAALVSGSDDSSVSVWSVSRLLDDDLQNELPTPYCNLSDHSLPITDIVCGAGSFPSCRILTSSADHTAKLWDLSSKTLLTTFHFPRPITCLAWDTTERLFFAGSGDGSVHQVNLFRQRVDKFGHAAMEAVGGGGVNDTIRINDEDPQAAKKRLISVGEPVTALAISLTSSLLLVGTAGGLVHTYDIASHQQLRTLSVHKGLAITHLAALLRPPDLVGHVSLTLAAGTDTREVPVRPVAPFQRMRDARTRGLHEVAMVLPPRSAAASEVFFEYPREEMLRDHAFFVGADAEGGQQPAGASAQARVAELEAEVARLREQLGKAKGMNDAMWEAVAKQIVDEKKGAAAANGRGEEDAEEAGRRKKRGRTEP</sequence>
<dbReference type="eggNOG" id="KOG0646">
    <property type="taxonomic scope" value="Eukaryota"/>
</dbReference>
<keyword evidence="3" id="KW-0677">Repeat</keyword>
<dbReference type="GO" id="GO:0005656">
    <property type="term" value="C:nuclear pre-replicative complex"/>
    <property type="evidence" value="ECO:0007669"/>
    <property type="project" value="TreeGrafter"/>
</dbReference>
<evidence type="ECO:0000256" key="1">
    <source>
        <dbReference type="ARBA" id="ARBA00010143"/>
    </source>
</evidence>
<comment type="subcellular location">
    <subcellularLocation>
        <location evidence="5">Nucleus</location>
    </subcellularLocation>
</comment>
<dbReference type="GO" id="GO:0120330">
    <property type="term" value="C:rixosome complex"/>
    <property type="evidence" value="ECO:0007669"/>
    <property type="project" value="UniProtKB-UniRule"/>
</dbReference>
<dbReference type="SUPFAM" id="SSF50978">
    <property type="entry name" value="WD40 repeat-like"/>
    <property type="match status" value="1"/>
</dbReference>
<dbReference type="PROSITE" id="PS50294">
    <property type="entry name" value="WD_REPEATS_REGION"/>
    <property type="match status" value="1"/>
</dbReference>
<keyword evidence="9" id="KW-1185">Reference proteome</keyword>
<reference evidence="8 9" key="1">
    <citation type="journal article" date="2012" name="Science">
        <title>The Paleozoic origin of enzymatic lignin decomposition reconstructed from 31 fungal genomes.</title>
        <authorList>
            <person name="Floudas D."/>
            <person name="Binder M."/>
            <person name="Riley R."/>
            <person name="Barry K."/>
            <person name="Blanchette R.A."/>
            <person name="Henrissat B."/>
            <person name="Martinez A.T."/>
            <person name="Otillar R."/>
            <person name="Spatafora J.W."/>
            <person name="Yadav J.S."/>
            <person name="Aerts A."/>
            <person name="Benoit I."/>
            <person name="Boyd A."/>
            <person name="Carlson A."/>
            <person name="Copeland A."/>
            <person name="Coutinho P.M."/>
            <person name="de Vries R.P."/>
            <person name="Ferreira P."/>
            <person name="Findley K."/>
            <person name="Foster B."/>
            <person name="Gaskell J."/>
            <person name="Glotzer D."/>
            <person name="Gorecki P."/>
            <person name="Heitman J."/>
            <person name="Hesse C."/>
            <person name="Hori C."/>
            <person name="Igarashi K."/>
            <person name="Jurgens J.A."/>
            <person name="Kallen N."/>
            <person name="Kersten P."/>
            <person name="Kohler A."/>
            <person name="Kuees U."/>
            <person name="Kumar T.K.A."/>
            <person name="Kuo A."/>
            <person name="LaButti K."/>
            <person name="Larrondo L.F."/>
            <person name="Lindquist E."/>
            <person name="Ling A."/>
            <person name="Lombard V."/>
            <person name="Lucas S."/>
            <person name="Lundell T."/>
            <person name="Martin R."/>
            <person name="McLaughlin D.J."/>
            <person name="Morgenstern I."/>
            <person name="Morin E."/>
            <person name="Murat C."/>
            <person name="Nagy L.G."/>
            <person name="Nolan M."/>
            <person name="Ohm R.A."/>
            <person name="Patyshakuliyeva A."/>
            <person name="Rokas A."/>
            <person name="Ruiz-Duenas F.J."/>
            <person name="Sabat G."/>
            <person name="Salamov A."/>
            <person name="Samejima M."/>
            <person name="Schmutz J."/>
            <person name="Slot J.C."/>
            <person name="St John F."/>
            <person name="Stenlid J."/>
            <person name="Sun H."/>
            <person name="Sun S."/>
            <person name="Syed K."/>
            <person name="Tsang A."/>
            <person name="Wiebenga A."/>
            <person name="Young D."/>
            <person name="Pisabarro A."/>
            <person name="Eastwood D.C."/>
            <person name="Martin F."/>
            <person name="Cullen D."/>
            <person name="Grigoriev I.V."/>
            <person name="Hibbett D.S."/>
        </authorList>
    </citation>
    <scope>NUCLEOTIDE SEQUENCE</scope>
    <source>
        <strain evidence="9">FP-58527</strain>
    </source>
</reference>
<dbReference type="OrthoDB" id="756370at2759"/>
<feature type="repeat" description="WD" evidence="4">
    <location>
        <begin position="199"/>
        <end position="221"/>
    </location>
</feature>
<dbReference type="STRING" id="743788.S8F6K3"/>
<evidence type="ECO:0000256" key="6">
    <source>
        <dbReference type="SAM" id="Coils"/>
    </source>
</evidence>
<dbReference type="Proteomes" id="UP000015241">
    <property type="component" value="Unassembled WGS sequence"/>
</dbReference>
<dbReference type="GO" id="GO:0006364">
    <property type="term" value="P:rRNA processing"/>
    <property type="evidence" value="ECO:0007669"/>
    <property type="project" value="UniProtKB-UniRule"/>
</dbReference>
<feature type="compositionally biased region" description="Basic residues" evidence="7">
    <location>
        <begin position="499"/>
        <end position="508"/>
    </location>
</feature>
<comment type="subunit">
    <text evidence="5">Component of the RIX1 complex, composed of IPI1, RIX1/IPI2 and IPI3 in a 1:2:2 stoichiometry. The complex interacts (via RIX1) with MDN1 (via its hexameric AAA ATPase ring) and the pre-60S ribosome particles.</text>
</comment>
<dbReference type="PROSITE" id="PS50082">
    <property type="entry name" value="WD_REPEATS_2"/>
    <property type="match status" value="2"/>
</dbReference>